<dbReference type="InterPro" id="IPR038939">
    <property type="entry name" value="PDV1/PDV2"/>
</dbReference>
<evidence type="ECO:0008006" key="4">
    <source>
        <dbReference type="Google" id="ProtNLM"/>
    </source>
</evidence>
<reference evidence="2" key="1">
    <citation type="submission" date="2022-02" db="EMBL/GenBank/DDBJ databases">
        <authorList>
            <person name="Henning P.M."/>
            <person name="McCubbin A.G."/>
            <person name="Shore J.S."/>
        </authorList>
    </citation>
    <scope>NUCLEOTIDE SEQUENCE</scope>
    <source>
        <strain evidence="2">F60SS</strain>
        <tissue evidence="2">Leaves</tissue>
    </source>
</reference>
<dbReference type="GO" id="GO:0010020">
    <property type="term" value="P:chloroplast fission"/>
    <property type="evidence" value="ECO:0007669"/>
    <property type="project" value="InterPro"/>
</dbReference>
<dbReference type="OrthoDB" id="1613918at2759"/>
<protein>
    <recommendedName>
        <fullName evidence="4">Plastid division protein PDV1</fullName>
    </recommendedName>
</protein>
<evidence type="ECO:0000256" key="1">
    <source>
        <dbReference type="SAM" id="MobiDB-lite"/>
    </source>
</evidence>
<proteinExistence type="predicted"/>
<keyword evidence="3" id="KW-1185">Reference proteome</keyword>
<gene>
    <name evidence="2" type="ORF">Tsubulata_017615</name>
</gene>
<dbReference type="Proteomes" id="UP001141552">
    <property type="component" value="Unassembled WGS sequence"/>
</dbReference>
<sequence>MRWDMEIEEIEAVLEKIWDLHDKLSDAIHSISRSHFLTSIKSLRPSSDNKKKLYPSAADDDPASAAAAGTGFVFVKDFRSIDEAEFSAIQEAKSLNAIRTALENLEDQLEFFHTVQMQQRAERDAAIARLEQSRIVLAIRLDEHHGKKFKVIEEARAFVGEVNAASRFVSPENLYGGGGGHSNPSGDSLTTRGGNFLLRILVSGFDFANKSLKLDNVGGMLGNAALFAVSMMALLHLHHQVAYKEQHQYKQEDGLFRNGNVKRGGTLEGSPSGGGGLNQLDVMLARG</sequence>
<organism evidence="2 3">
    <name type="scientific">Turnera subulata</name>
    <dbReference type="NCBI Taxonomy" id="218843"/>
    <lineage>
        <taxon>Eukaryota</taxon>
        <taxon>Viridiplantae</taxon>
        <taxon>Streptophyta</taxon>
        <taxon>Embryophyta</taxon>
        <taxon>Tracheophyta</taxon>
        <taxon>Spermatophyta</taxon>
        <taxon>Magnoliopsida</taxon>
        <taxon>eudicotyledons</taxon>
        <taxon>Gunneridae</taxon>
        <taxon>Pentapetalae</taxon>
        <taxon>rosids</taxon>
        <taxon>fabids</taxon>
        <taxon>Malpighiales</taxon>
        <taxon>Passifloraceae</taxon>
        <taxon>Turnera</taxon>
    </lineage>
</organism>
<dbReference type="EMBL" id="JAKUCV010000349">
    <property type="protein sequence ID" value="KAJ4850374.1"/>
    <property type="molecule type" value="Genomic_DNA"/>
</dbReference>
<reference evidence="2" key="2">
    <citation type="journal article" date="2023" name="Plants (Basel)">
        <title>Annotation of the Turnera subulata (Passifloraceae) Draft Genome Reveals the S-Locus Evolved after the Divergence of Turneroideae from Passifloroideae in a Stepwise Manner.</title>
        <authorList>
            <person name="Henning P.M."/>
            <person name="Roalson E.H."/>
            <person name="Mir W."/>
            <person name="McCubbin A.G."/>
            <person name="Shore J.S."/>
        </authorList>
    </citation>
    <scope>NUCLEOTIDE SEQUENCE</scope>
    <source>
        <strain evidence="2">F60SS</strain>
    </source>
</reference>
<evidence type="ECO:0000313" key="2">
    <source>
        <dbReference type="EMBL" id="KAJ4850374.1"/>
    </source>
</evidence>
<comment type="caution">
    <text evidence="2">The sequence shown here is derived from an EMBL/GenBank/DDBJ whole genome shotgun (WGS) entry which is preliminary data.</text>
</comment>
<evidence type="ECO:0000313" key="3">
    <source>
        <dbReference type="Proteomes" id="UP001141552"/>
    </source>
</evidence>
<feature type="region of interest" description="Disordered" evidence="1">
    <location>
        <begin position="45"/>
        <end position="64"/>
    </location>
</feature>
<name>A0A9Q0GKT8_9ROSI</name>
<dbReference type="PANTHER" id="PTHR33600:SF4">
    <property type="entry name" value="PLASTID DIVISION PROTEIN PDV1"/>
    <property type="match status" value="1"/>
</dbReference>
<dbReference type="PANTHER" id="PTHR33600">
    <property type="entry name" value="PLASTID DIVISION PROTEIN PDV2"/>
    <property type="match status" value="1"/>
</dbReference>
<dbReference type="AlphaFoldDB" id="A0A9Q0GKT8"/>
<accession>A0A9Q0GKT8</accession>